<evidence type="ECO:0000313" key="8">
    <source>
        <dbReference type="Proteomes" id="UP000198287"/>
    </source>
</evidence>
<dbReference type="InterPro" id="IPR014001">
    <property type="entry name" value="Helicase_ATP-bd"/>
</dbReference>
<reference evidence="7 8" key="1">
    <citation type="submission" date="2015-12" db="EMBL/GenBank/DDBJ databases">
        <title>The genome of Folsomia candida.</title>
        <authorList>
            <person name="Faddeeva A."/>
            <person name="Derks M.F."/>
            <person name="Anvar Y."/>
            <person name="Smit S."/>
            <person name="Van Straalen N."/>
            <person name="Roelofs D."/>
        </authorList>
    </citation>
    <scope>NUCLEOTIDE SEQUENCE [LARGE SCALE GENOMIC DNA]</scope>
    <source>
        <strain evidence="7 8">VU population</strain>
        <tissue evidence="7">Whole body</tissue>
    </source>
</reference>
<dbReference type="GO" id="GO:0008094">
    <property type="term" value="F:ATP-dependent activity, acting on DNA"/>
    <property type="evidence" value="ECO:0007669"/>
    <property type="project" value="TreeGrafter"/>
</dbReference>
<dbReference type="Gene3D" id="3.40.50.300">
    <property type="entry name" value="P-loop containing nucleotide triphosphate hydrolases"/>
    <property type="match status" value="1"/>
</dbReference>
<feature type="domain" description="Helicase ATP-binding" evidence="5">
    <location>
        <begin position="487"/>
        <end position="674"/>
    </location>
</feature>
<dbReference type="Pfam" id="PF00271">
    <property type="entry name" value="Helicase_C"/>
    <property type="match status" value="1"/>
</dbReference>
<evidence type="ECO:0000259" key="6">
    <source>
        <dbReference type="PROSITE" id="PS51194"/>
    </source>
</evidence>
<feature type="compositionally biased region" description="Acidic residues" evidence="4">
    <location>
        <begin position="64"/>
        <end position="79"/>
    </location>
</feature>
<proteinExistence type="predicted"/>
<name>A0A226EYE9_FOLCA</name>
<feature type="compositionally biased region" description="Polar residues" evidence="4">
    <location>
        <begin position="333"/>
        <end position="352"/>
    </location>
</feature>
<dbReference type="SUPFAM" id="SSF52540">
    <property type="entry name" value="P-loop containing nucleoside triphosphate hydrolases"/>
    <property type="match status" value="2"/>
</dbReference>
<dbReference type="GO" id="GO:0005634">
    <property type="term" value="C:nucleus"/>
    <property type="evidence" value="ECO:0007669"/>
    <property type="project" value="TreeGrafter"/>
</dbReference>
<keyword evidence="1" id="KW-0547">Nucleotide-binding</keyword>
<evidence type="ECO:0000259" key="5">
    <source>
        <dbReference type="PROSITE" id="PS51192"/>
    </source>
</evidence>
<organism evidence="7 8">
    <name type="scientific">Folsomia candida</name>
    <name type="common">Springtail</name>
    <dbReference type="NCBI Taxonomy" id="158441"/>
    <lineage>
        <taxon>Eukaryota</taxon>
        <taxon>Metazoa</taxon>
        <taxon>Ecdysozoa</taxon>
        <taxon>Arthropoda</taxon>
        <taxon>Hexapoda</taxon>
        <taxon>Collembola</taxon>
        <taxon>Entomobryomorpha</taxon>
        <taxon>Isotomoidea</taxon>
        <taxon>Isotomidae</taxon>
        <taxon>Proisotominae</taxon>
        <taxon>Folsomia</taxon>
    </lineage>
</organism>
<dbReference type="SMART" id="SM00490">
    <property type="entry name" value="HELICc"/>
    <property type="match status" value="1"/>
</dbReference>
<dbReference type="CDD" id="cd18008">
    <property type="entry name" value="DEXDc_SHPRH-like"/>
    <property type="match status" value="1"/>
</dbReference>
<evidence type="ECO:0000256" key="2">
    <source>
        <dbReference type="ARBA" id="ARBA00022801"/>
    </source>
</evidence>
<dbReference type="STRING" id="158441.A0A226EYE9"/>
<dbReference type="OrthoDB" id="423559at2759"/>
<protein>
    <submittedName>
        <fullName evidence="7">Transcription termination factor 2</fullName>
    </submittedName>
</protein>
<keyword evidence="2" id="KW-0378">Hydrolase</keyword>
<feature type="region of interest" description="Disordered" evidence="4">
    <location>
        <begin position="1"/>
        <end position="142"/>
    </location>
</feature>
<dbReference type="CDD" id="cd18793">
    <property type="entry name" value="SF2_C_SNF"/>
    <property type="match status" value="1"/>
</dbReference>
<dbReference type="GO" id="GO:0005524">
    <property type="term" value="F:ATP binding"/>
    <property type="evidence" value="ECO:0007669"/>
    <property type="project" value="UniProtKB-KW"/>
</dbReference>
<sequence length="1035" mass="115618">MASSKSNSGTSLDLLDESFKSAISSEGESNEEDQRTQSPALNLGASRDGFIPDAEISTSHNSTTDEEEHSNNAEDDELFENSQSTSHSIIEEDDDDDTNIEDDASEGHSIMVPETPPRLDDHSEAVSKSLTGGVIMPTPSSTSIEKGLATLSIGAKKNVGSPLSVKSQRDSGNGSVPQVIDLSSPSSLPVRLPTVVRNSIPSHSPVSGLQDTVKDLPSRQLFTQKYTFKEKRRTSGVEAEKIKSMASSSSPQFSSLAPTSSNPPLTRKMSTSTPLLSNRKQMKHVFEELDVTSIGAAEDGNRLNLTGNYKETIDLCDSNCNAATEVTEVITLSPSISGTPSGPRNPRRGSTNDGSDDVVEFSEDDEDTDNGPHQMNIPQNKDIDEITARIKKQHIEKKPLVQFLEEPLPILHNPFASSKPRPNNNTWMSVAKINECKTDVFKLAKLLMEITQSMPHVDDDHADFIVPEQLRIELYPHQIYGSKWLCWRERQYPGGGILADEMGLGKTIMAITLILHGKTAAREDTENWFTPQNKKLVPSRATLVVCPVGCIEQWDKELKTKAKGLQVLMFHGSNRIKSAALLSQNDVVITTYPTLSSEISKPDDDPNNNCRSPLFRIHWERIILDEGHIIRNPKTHAALSACRISAHHRWIVTGTPVHNKPEDFYSLVKFLQLSPFDDVKVWKHWIGTKAVLKGSEERLHTIGKALILRRTKEEVSSMSPDAGIILPKYIEEIEVTLSESENQVYTYLFDYAKSVMRQFLKAQKDRQDELQNAANNYVAGAMRRGNKKNETAKDARFSQILCLCVRLRQLAVLPFLIKTMLDDDDVDESDCDTSYNPLDDPINAKNPVFEPGFKSAKIRKVLEELHKLKLVAEEKGQLMDKVIIVSQWTSFLDILAQHLRKKGFSYDSLDGRLKVQERTEVMNKFNGNPKRPQVLLLSITAGGVGLNLTGANHVYFIEPQWNPQIERQAQDRVHRFGQTKSVYIKRFICQSSFEQRVMEIQQVKMDLADNLVNNSKKTRSAGLNVNDLKRLFDLA</sequence>
<evidence type="ECO:0000256" key="1">
    <source>
        <dbReference type="ARBA" id="ARBA00022741"/>
    </source>
</evidence>
<evidence type="ECO:0000313" key="7">
    <source>
        <dbReference type="EMBL" id="OXA62559.1"/>
    </source>
</evidence>
<dbReference type="Pfam" id="PF00176">
    <property type="entry name" value="SNF2-rel_dom"/>
    <property type="match status" value="1"/>
</dbReference>
<keyword evidence="8" id="KW-1185">Reference proteome</keyword>
<dbReference type="PANTHER" id="PTHR45626:SF50">
    <property type="entry name" value="TRANSCRIPTION TERMINATION FACTOR 2"/>
    <property type="match status" value="1"/>
</dbReference>
<gene>
    <name evidence="7" type="ORF">Fcan01_02241</name>
</gene>
<dbReference type="InterPro" id="IPR027417">
    <property type="entry name" value="P-loop_NTPase"/>
</dbReference>
<dbReference type="PROSITE" id="PS51192">
    <property type="entry name" value="HELICASE_ATP_BIND_1"/>
    <property type="match status" value="1"/>
</dbReference>
<feature type="compositionally biased region" description="Acidic residues" evidence="4">
    <location>
        <begin position="91"/>
        <end position="104"/>
    </location>
</feature>
<dbReference type="GO" id="GO:0006281">
    <property type="term" value="P:DNA repair"/>
    <property type="evidence" value="ECO:0007669"/>
    <property type="project" value="TreeGrafter"/>
</dbReference>
<dbReference type="InterPro" id="IPR038718">
    <property type="entry name" value="SNF2-like_sf"/>
</dbReference>
<feature type="compositionally biased region" description="Basic and acidic residues" evidence="4">
    <location>
        <begin position="233"/>
        <end position="243"/>
    </location>
</feature>
<dbReference type="Gene3D" id="3.40.50.10810">
    <property type="entry name" value="Tandem AAA-ATPase domain"/>
    <property type="match status" value="1"/>
</dbReference>
<dbReference type="SMART" id="SM00487">
    <property type="entry name" value="DEXDc"/>
    <property type="match status" value="1"/>
</dbReference>
<feature type="compositionally biased region" description="Acidic residues" evidence="4">
    <location>
        <begin position="354"/>
        <end position="369"/>
    </location>
</feature>
<dbReference type="EMBL" id="LNIX01000001">
    <property type="protein sequence ID" value="OXA62559.1"/>
    <property type="molecule type" value="Genomic_DNA"/>
</dbReference>
<evidence type="ECO:0000256" key="4">
    <source>
        <dbReference type="SAM" id="MobiDB-lite"/>
    </source>
</evidence>
<dbReference type="InterPro" id="IPR050628">
    <property type="entry name" value="SNF2_RAD54_helicase_TF"/>
</dbReference>
<dbReference type="InterPro" id="IPR001650">
    <property type="entry name" value="Helicase_C-like"/>
</dbReference>
<dbReference type="PANTHER" id="PTHR45626">
    <property type="entry name" value="TRANSCRIPTION TERMINATION FACTOR 2-RELATED"/>
    <property type="match status" value="1"/>
</dbReference>
<comment type="caution">
    <text evidence="7">The sequence shown here is derived from an EMBL/GenBank/DDBJ whole genome shotgun (WGS) entry which is preliminary data.</text>
</comment>
<dbReference type="InterPro" id="IPR000330">
    <property type="entry name" value="SNF2_N"/>
</dbReference>
<evidence type="ECO:0000256" key="3">
    <source>
        <dbReference type="ARBA" id="ARBA00022840"/>
    </source>
</evidence>
<accession>A0A226EYE9</accession>
<feature type="compositionally biased region" description="Low complexity" evidence="4">
    <location>
        <begin position="244"/>
        <end position="260"/>
    </location>
</feature>
<feature type="region of interest" description="Disordered" evidence="4">
    <location>
        <begin position="233"/>
        <end position="271"/>
    </location>
</feature>
<dbReference type="PROSITE" id="PS51194">
    <property type="entry name" value="HELICASE_CTER"/>
    <property type="match status" value="1"/>
</dbReference>
<dbReference type="InterPro" id="IPR049730">
    <property type="entry name" value="SNF2/RAD54-like_C"/>
</dbReference>
<dbReference type="Proteomes" id="UP000198287">
    <property type="component" value="Unassembled WGS sequence"/>
</dbReference>
<keyword evidence="3" id="KW-0067">ATP-binding</keyword>
<feature type="region of interest" description="Disordered" evidence="4">
    <location>
        <begin position="333"/>
        <end position="378"/>
    </location>
</feature>
<dbReference type="AlphaFoldDB" id="A0A226EYE9"/>
<feature type="compositionally biased region" description="Polar residues" evidence="4">
    <location>
        <begin position="262"/>
        <end position="271"/>
    </location>
</feature>
<feature type="domain" description="Helicase C-terminal" evidence="6">
    <location>
        <begin position="857"/>
        <end position="1019"/>
    </location>
</feature>
<dbReference type="GO" id="GO:0016787">
    <property type="term" value="F:hydrolase activity"/>
    <property type="evidence" value="ECO:0007669"/>
    <property type="project" value="UniProtKB-KW"/>
</dbReference>
<feature type="compositionally biased region" description="Polar residues" evidence="4">
    <location>
        <begin position="1"/>
        <end position="11"/>
    </location>
</feature>